<evidence type="ECO:0000313" key="4">
    <source>
        <dbReference type="EMBL" id="TWU40316.1"/>
    </source>
</evidence>
<dbReference type="EMBL" id="SJPY01000005">
    <property type="protein sequence ID" value="TWU40316.1"/>
    <property type="molecule type" value="Genomic_DNA"/>
</dbReference>
<evidence type="ECO:0000256" key="3">
    <source>
        <dbReference type="SAM" id="SignalP"/>
    </source>
</evidence>
<evidence type="ECO:0000313" key="5">
    <source>
        <dbReference type="Proteomes" id="UP000315471"/>
    </source>
</evidence>
<name>A0A5C6DZ21_9BACT</name>
<evidence type="ECO:0008006" key="6">
    <source>
        <dbReference type="Google" id="ProtNLM"/>
    </source>
</evidence>
<dbReference type="OrthoDB" id="223932at2"/>
<feature type="signal peptide" evidence="3">
    <location>
        <begin position="1"/>
        <end position="21"/>
    </location>
</feature>
<keyword evidence="2" id="KW-1133">Transmembrane helix</keyword>
<keyword evidence="2" id="KW-0472">Membrane</keyword>
<organism evidence="4 5">
    <name type="scientific">Novipirellula aureliae</name>
    <dbReference type="NCBI Taxonomy" id="2527966"/>
    <lineage>
        <taxon>Bacteria</taxon>
        <taxon>Pseudomonadati</taxon>
        <taxon>Planctomycetota</taxon>
        <taxon>Planctomycetia</taxon>
        <taxon>Pirellulales</taxon>
        <taxon>Pirellulaceae</taxon>
        <taxon>Novipirellula</taxon>
    </lineage>
</organism>
<dbReference type="InterPro" id="IPR019734">
    <property type="entry name" value="TPR_rpt"/>
</dbReference>
<keyword evidence="2" id="KW-0812">Transmembrane</keyword>
<keyword evidence="1" id="KW-0802">TPR repeat</keyword>
<dbReference type="RefSeq" id="WP_146600900.1">
    <property type="nucleotide sequence ID" value="NZ_SJPY01000005.1"/>
</dbReference>
<evidence type="ECO:0000256" key="1">
    <source>
        <dbReference type="PROSITE-ProRule" id="PRU00339"/>
    </source>
</evidence>
<proteinExistence type="predicted"/>
<feature type="repeat" description="TPR" evidence="1">
    <location>
        <begin position="662"/>
        <end position="695"/>
    </location>
</feature>
<keyword evidence="5" id="KW-1185">Reference proteome</keyword>
<feature type="chain" id="PRO_5023068050" description="Tetratricopeptide repeat protein" evidence="3">
    <location>
        <begin position="22"/>
        <end position="850"/>
    </location>
</feature>
<comment type="caution">
    <text evidence="4">The sequence shown here is derived from an EMBL/GenBank/DDBJ whole genome shotgun (WGS) entry which is preliminary data.</text>
</comment>
<feature type="transmembrane region" description="Helical" evidence="2">
    <location>
        <begin position="754"/>
        <end position="775"/>
    </location>
</feature>
<keyword evidence="3" id="KW-0732">Signal</keyword>
<feature type="transmembrane region" description="Helical" evidence="2">
    <location>
        <begin position="728"/>
        <end position="748"/>
    </location>
</feature>
<dbReference type="PANTHER" id="PTHR40940:SF2">
    <property type="entry name" value="BATD"/>
    <property type="match status" value="1"/>
</dbReference>
<dbReference type="PANTHER" id="PTHR40940">
    <property type="entry name" value="PROTEIN BATD-RELATED"/>
    <property type="match status" value="1"/>
</dbReference>
<accession>A0A5C6DZ21</accession>
<dbReference type="Proteomes" id="UP000315471">
    <property type="component" value="Unassembled WGS sequence"/>
</dbReference>
<evidence type="ECO:0000256" key="2">
    <source>
        <dbReference type="SAM" id="Phobius"/>
    </source>
</evidence>
<sequence length="850" mass="94867" precursor="true">MRLCLYTALMLAVVFTGHACANEIEAAAVDAAPIELEMKEQSWFTDVVATAIARFPTVVQQPDELPNDRMSGGEDISLLSVDVTTVKQDGADVSVAVIRFVPRHSGLAVFPSLTFSSESTSFQTQATQIMVSQPQRSSEMSFELRPEKRVVYVGQPLRVEVTWKSQLSTNRIRSLRCFPDFFNTASIETVVPRTTAPETEQMGMPFGGRRIIARRVAPQDSPLQLGVVTCSLFLRFSEPGTVSLPATRLECAYLKGDGSHFSPYAAYFNNGLFEPMSSLNAFDRIYAESQPITLEVLPLPTEGRSESFSGLFAPCEVEVTLRTDNIEVGQVMEVDLRVRSDSPHGMLELPPLDRQRSLRGRFSVASELGRKWYPDGTGFRARARPLTTKVTAFPSLQIQLFDPDSGSYRFLQTSAVPLHVRARDGRDYFDIRTLQADATLTDQPAGIWHNREPTRMNDTLNMIVGLLAENVWMLLLAGPILFALLLPWVRERRRRAVDDAYRDCANAYRELRKRPDGTVEKWNAFQHFLATRFSVPAGAWTSGDAEKYLHSVGVPEQEIRQILDAHAASDAADFSAEKPLPKVPNLDSLSRRLYDRLRRTVPLLAAVIALTPGALQASDWSEAQSLFDTAVELPTGMPETESLFCQAALKYEASARQRVRIGESWFNAGNAWFQAGELGRAIGCYRQAEIYRPFDEVIEENLKAARALTLDVVEQDGSLKISSIPVRWVCAASVVVSMLFWGLLLVHVRYRTRASLVASLLPLIVTIALFGIWFVTTRHAGKEGVVVVSEIYGRKGPAYSYSTAFHEPLHDGLEFEIVEQRSDWLLVELADGRECWIPSSETQVIENSRL</sequence>
<dbReference type="PROSITE" id="PS50005">
    <property type="entry name" value="TPR"/>
    <property type="match status" value="1"/>
</dbReference>
<feature type="transmembrane region" description="Helical" evidence="2">
    <location>
        <begin position="471"/>
        <end position="489"/>
    </location>
</feature>
<gene>
    <name evidence="4" type="ORF">Q31b_36640</name>
</gene>
<dbReference type="AlphaFoldDB" id="A0A5C6DZ21"/>
<reference evidence="4 5" key="1">
    <citation type="submission" date="2019-02" db="EMBL/GenBank/DDBJ databases">
        <title>Deep-cultivation of Planctomycetes and their phenomic and genomic characterization uncovers novel biology.</title>
        <authorList>
            <person name="Wiegand S."/>
            <person name="Jogler M."/>
            <person name="Boedeker C."/>
            <person name="Pinto D."/>
            <person name="Vollmers J."/>
            <person name="Rivas-Marin E."/>
            <person name="Kohn T."/>
            <person name="Peeters S.H."/>
            <person name="Heuer A."/>
            <person name="Rast P."/>
            <person name="Oberbeckmann S."/>
            <person name="Bunk B."/>
            <person name="Jeske O."/>
            <person name="Meyerdierks A."/>
            <person name="Storesund J.E."/>
            <person name="Kallscheuer N."/>
            <person name="Luecker S."/>
            <person name="Lage O.M."/>
            <person name="Pohl T."/>
            <person name="Merkel B.J."/>
            <person name="Hornburger P."/>
            <person name="Mueller R.-W."/>
            <person name="Bruemmer F."/>
            <person name="Labrenz M."/>
            <person name="Spormann A.M."/>
            <person name="Op Den Camp H."/>
            <person name="Overmann J."/>
            <person name="Amann R."/>
            <person name="Jetten M.S.M."/>
            <person name="Mascher T."/>
            <person name="Medema M.H."/>
            <person name="Devos D.P."/>
            <person name="Kaster A.-K."/>
            <person name="Ovreas L."/>
            <person name="Rohde M."/>
            <person name="Galperin M.Y."/>
            <person name="Jogler C."/>
        </authorList>
    </citation>
    <scope>NUCLEOTIDE SEQUENCE [LARGE SCALE GENOMIC DNA]</scope>
    <source>
        <strain evidence="4 5">Q31b</strain>
    </source>
</reference>
<dbReference type="InterPro" id="IPR025738">
    <property type="entry name" value="BatD"/>
</dbReference>
<protein>
    <recommendedName>
        <fullName evidence="6">Tetratricopeptide repeat protein</fullName>
    </recommendedName>
</protein>